<dbReference type="Proteomes" id="UP001153555">
    <property type="component" value="Unassembled WGS sequence"/>
</dbReference>
<evidence type="ECO:0000313" key="2">
    <source>
        <dbReference type="Proteomes" id="UP001153555"/>
    </source>
</evidence>
<dbReference type="EMBL" id="CACSLK010003174">
    <property type="protein sequence ID" value="CAA0808694.1"/>
    <property type="molecule type" value="Genomic_DNA"/>
</dbReference>
<name>A0A9N7MEG4_STRHE</name>
<dbReference type="AlphaFoldDB" id="A0A9N7MEG4"/>
<sequence>METGFEVAEDLDFYRGRVHVWSSAVRPGPNVFSARIQKTIKQVHNRASCPYRQMTRDHVRGSATSRVLLPRSPFAANSRVLPLRALRPASPSATSRVPLPTPFAATS</sequence>
<accession>A0A9N7MEG4</accession>
<organism evidence="1 2">
    <name type="scientific">Striga hermonthica</name>
    <name type="common">Purple witchweed</name>
    <name type="synonym">Buchnera hermonthica</name>
    <dbReference type="NCBI Taxonomy" id="68872"/>
    <lineage>
        <taxon>Eukaryota</taxon>
        <taxon>Viridiplantae</taxon>
        <taxon>Streptophyta</taxon>
        <taxon>Embryophyta</taxon>
        <taxon>Tracheophyta</taxon>
        <taxon>Spermatophyta</taxon>
        <taxon>Magnoliopsida</taxon>
        <taxon>eudicotyledons</taxon>
        <taxon>Gunneridae</taxon>
        <taxon>Pentapetalae</taxon>
        <taxon>asterids</taxon>
        <taxon>lamiids</taxon>
        <taxon>Lamiales</taxon>
        <taxon>Orobanchaceae</taxon>
        <taxon>Buchnereae</taxon>
        <taxon>Striga</taxon>
    </lineage>
</organism>
<reference evidence="1" key="1">
    <citation type="submission" date="2019-12" db="EMBL/GenBank/DDBJ databases">
        <authorList>
            <person name="Scholes J."/>
        </authorList>
    </citation>
    <scope>NUCLEOTIDE SEQUENCE</scope>
</reference>
<protein>
    <submittedName>
        <fullName evidence="1">Uncharacterized protein</fullName>
    </submittedName>
</protein>
<comment type="caution">
    <text evidence="1">The sequence shown here is derived from an EMBL/GenBank/DDBJ whole genome shotgun (WGS) entry which is preliminary data.</text>
</comment>
<gene>
    <name evidence="1" type="ORF">SHERM_10922</name>
</gene>
<keyword evidence="2" id="KW-1185">Reference proteome</keyword>
<proteinExistence type="predicted"/>
<dbReference type="OrthoDB" id="10480497at2759"/>
<evidence type="ECO:0000313" key="1">
    <source>
        <dbReference type="EMBL" id="CAA0808694.1"/>
    </source>
</evidence>